<dbReference type="Proteomes" id="UP000287144">
    <property type="component" value="Unassembled WGS sequence"/>
</dbReference>
<keyword evidence="5" id="KW-1185">Reference proteome</keyword>
<evidence type="ECO:0000259" key="3">
    <source>
        <dbReference type="PROSITE" id="PS50837"/>
    </source>
</evidence>
<dbReference type="Pfam" id="PF24883">
    <property type="entry name" value="NPHP3_N"/>
    <property type="match status" value="1"/>
</dbReference>
<dbReference type="InterPro" id="IPR002110">
    <property type="entry name" value="Ankyrin_rpt"/>
</dbReference>
<organism evidence="4 5">
    <name type="scientific">Fusarium oligoseptatum</name>
    <dbReference type="NCBI Taxonomy" id="2604345"/>
    <lineage>
        <taxon>Eukaryota</taxon>
        <taxon>Fungi</taxon>
        <taxon>Dikarya</taxon>
        <taxon>Ascomycota</taxon>
        <taxon>Pezizomycotina</taxon>
        <taxon>Sordariomycetes</taxon>
        <taxon>Hypocreomycetidae</taxon>
        <taxon>Hypocreales</taxon>
        <taxon>Nectriaceae</taxon>
        <taxon>Fusarium</taxon>
        <taxon>Fusarium solani species complex</taxon>
    </lineage>
</organism>
<keyword evidence="1" id="KW-0677">Repeat</keyword>
<proteinExistence type="predicted"/>
<dbReference type="PROSITE" id="PS50297">
    <property type="entry name" value="ANK_REP_REGION"/>
    <property type="match status" value="1"/>
</dbReference>
<dbReference type="PANTHER" id="PTHR10039:SF14">
    <property type="entry name" value="NACHT DOMAIN-CONTAINING PROTEIN"/>
    <property type="match status" value="1"/>
</dbReference>
<evidence type="ECO:0000256" key="2">
    <source>
        <dbReference type="PROSITE-ProRule" id="PRU00023"/>
    </source>
</evidence>
<dbReference type="SUPFAM" id="SSF48403">
    <property type="entry name" value="Ankyrin repeat"/>
    <property type="match status" value="1"/>
</dbReference>
<dbReference type="InterPro" id="IPR056884">
    <property type="entry name" value="NPHP3-like_N"/>
</dbReference>
<sequence>MSKSSWSFKRALRSVLPAPAGASDRPVQVEEATVPLLGEHLDAHSSTPSAHDDDTNARQSFEVAPQKEIDNRGLEFVDDVSIRLWTKAYNSMRRSNPELVMTFEEVLWQQIRVGNAVLSPQPAAAMAWSGICAIIPILTRPWQQEQAMIEGLNHVFSSMDWYMDLANCVVSDPWEGNPQLSKLKVGLKGRIVRVYEAMLQYQMESVAHCYEKHPIIRGVKTILGSNDWASRTKEMQDRESRLKKELAQYSSRQGNDISSSIARTAETTLDHLRQHFGQNKLSERATVIGRFKTTCYEQFMEANPPRVPGTCEWLRYRDSFTDWNYQHFGLLLISAGPGCGKSVLARYLVQDVLPYGDPAATVAYFFFKNSTEQRSLPNALCAIIHRILFQLNDLVDHCMDEIQYHGLELLSDLGSLWRVFEKAVSHQSKRQIICVLDALDECDEVERQKFNQLLRKFFSRRAVYPPKVKFLITTREDPEVLQEFRGFESTYTISLSEESRMKEVNIRGNVERMRGVDLLPEINLVVDHRLGQLSANKVLDQGVLLLIRNALEEPSSEPRTYLWVSRVLDILDQNFDNTPGKWEKLARHTPKTVFQAYEGMLRGMAEEEVKRVTRLFHLIIAAVKPLTVHEMNVALHVRDRELAYSEDDLALPSDQNFQKWMASTCGGFITEFNGRVMFTHRTANEFLLKPDDGFPLAQEHPTWEGSVTMSQAHRTMAESCIAYLSLGAFTTSKFTRVTQVFNKGLREAQEKLWSKELYPEELLDHAYGNCKQFVENHSLSSYSLYALQHWVSHFDSAQEFVDHVLVRDIDLDLDAAYLKLFDDTLPITRPWLVMAAQVLEEDCGYRLTEFDKQSGVVRCHGSVRRASLASLFGHWRLTERFLEEDMPDIEVDMSMETSLDDLVIDPPSTKHQPVFFAAATGHSNCLDYILTRLDLSDGLVRDQLWRTPLHQAARLGRYECLESLANRFDIAEKDTHDWNAFDYLIHRINGVQDLEASRNIMRTLVQARAERPDDPNGRRVSLLSLAAKSPNETFLEKWHRPELVEDIVDSRLFQVAYEGSLIKFLVDQGEDVNRPELTGLTPLHFASTRGYFWNVMFLLYAGAEASAVDELDRTPLHFACSLTAPKSIAIVSALLKGGASPNGRDTNGETPFGLSVLRPDDLGDSLVELMLAHGAYPYQRLPDGGTPLDRARWYITTVPTLRNPTITRLLTRTPIGLADNEFHNLLDDKFH</sequence>
<dbReference type="Gene3D" id="1.25.40.20">
    <property type="entry name" value="Ankyrin repeat-containing domain"/>
    <property type="match status" value="1"/>
</dbReference>
<evidence type="ECO:0000256" key="1">
    <source>
        <dbReference type="ARBA" id="ARBA00022737"/>
    </source>
</evidence>
<comment type="caution">
    <text evidence="4">The sequence shown here is derived from an EMBL/GenBank/DDBJ whole genome shotgun (WGS) entry which is preliminary data.</text>
</comment>
<evidence type="ECO:0000313" key="4">
    <source>
        <dbReference type="EMBL" id="RSL92212.1"/>
    </source>
</evidence>
<gene>
    <name evidence="4" type="ORF">CEP52_013947</name>
</gene>
<feature type="repeat" description="ANK" evidence="2">
    <location>
        <begin position="1111"/>
        <end position="1146"/>
    </location>
</feature>
<feature type="repeat" description="ANK" evidence="2">
    <location>
        <begin position="1078"/>
        <end position="1110"/>
    </location>
</feature>
<dbReference type="SMART" id="SM00248">
    <property type="entry name" value="ANK"/>
    <property type="match status" value="6"/>
</dbReference>
<feature type="domain" description="NACHT" evidence="3">
    <location>
        <begin position="329"/>
        <end position="477"/>
    </location>
</feature>
<dbReference type="PANTHER" id="PTHR10039">
    <property type="entry name" value="AMELOGENIN"/>
    <property type="match status" value="1"/>
</dbReference>
<protein>
    <recommendedName>
        <fullName evidence="3">NACHT domain-containing protein</fullName>
    </recommendedName>
</protein>
<accession>A0A428SR02</accession>
<dbReference type="InterPro" id="IPR027417">
    <property type="entry name" value="P-loop_NTPase"/>
</dbReference>
<dbReference type="SUPFAM" id="SSF52540">
    <property type="entry name" value="P-loop containing nucleoside triphosphate hydrolases"/>
    <property type="match status" value="1"/>
</dbReference>
<name>A0A428SR02_9HYPO</name>
<dbReference type="Gene3D" id="3.40.50.300">
    <property type="entry name" value="P-loop containing nucleotide triphosphate hydrolases"/>
    <property type="match status" value="1"/>
</dbReference>
<dbReference type="EMBL" id="NKCK01000207">
    <property type="protein sequence ID" value="RSL92212.1"/>
    <property type="molecule type" value="Genomic_DNA"/>
</dbReference>
<dbReference type="PROSITE" id="PS50837">
    <property type="entry name" value="NACHT"/>
    <property type="match status" value="1"/>
</dbReference>
<dbReference type="InterPro" id="IPR031359">
    <property type="entry name" value="NACHT_N"/>
</dbReference>
<dbReference type="PROSITE" id="PS50088">
    <property type="entry name" value="ANK_REPEAT"/>
    <property type="match status" value="2"/>
</dbReference>
<dbReference type="Pfam" id="PF12796">
    <property type="entry name" value="Ank_2"/>
    <property type="match status" value="1"/>
</dbReference>
<evidence type="ECO:0000313" key="5">
    <source>
        <dbReference type="Proteomes" id="UP000287144"/>
    </source>
</evidence>
<dbReference type="InterPro" id="IPR036770">
    <property type="entry name" value="Ankyrin_rpt-contain_sf"/>
</dbReference>
<reference evidence="4 5" key="1">
    <citation type="submission" date="2017-06" db="EMBL/GenBank/DDBJ databases">
        <title>Comparative genomic analysis of Ambrosia Fusariam Clade fungi.</title>
        <authorList>
            <person name="Stajich J.E."/>
            <person name="Carrillo J."/>
            <person name="Kijimoto T."/>
            <person name="Eskalen A."/>
            <person name="O'Donnell K."/>
            <person name="Kasson M."/>
        </authorList>
    </citation>
    <scope>NUCLEOTIDE SEQUENCE [LARGE SCALE GENOMIC DNA]</scope>
    <source>
        <strain evidence="4 5">NRRL62579</strain>
    </source>
</reference>
<dbReference type="AlphaFoldDB" id="A0A428SR02"/>
<dbReference type="InterPro" id="IPR007111">
    <property type="entry name" value="NACHT_NTPase"/>
</dbReference>
<dbReference type="STRING" id="1325735.A0A428SR02"/>
<keyword evidence="2" id="KW-0040">ANK repeat</keyword>
<dbReference type="Pfam" id="PF17100">
    <property type="entry name" value="NACHT_N"/>
    <property type="match status" value="1"/>
</dbReference>